<proteinExistence type="predicted"/>
<evidence type="ECO:0000313" key="2">
    <source>
        <dbReference type="Proteomes" id="UP001381693"/>
    </source>
</evidence>
<name>A0AAN9AHF0_HALRR</name>
<gene>
    <name evidence="1" type="ORF">SK128_018534</name>
</gene>
<evidence type="ECO:0000313" key="1">
    <source>
        <dbReference type="EMBL" id="KAK7086889.1"/>
    </source>
</evidence>
<dbReference type="Proteomes" id="UP001381693">
    <property type="component" value="Unassembled WGS sequence"/>
</dbReference>
<reference evidence="1 2" key="1">
    <citation type="submission" date="2023-11" db="EMBL/GenBank/DDBJ databases">
        <title>Halocaridina rubra genome assembly.</title>
        <authorList>
            <person name="Smith C."/>
        </authorList>
    </citation>
    <scope>NUCLEOTIDE SEQUENCE [LARGE SCALE GENOMIC DNA]</scope>
    <source>
        <strain evidence="1">EP-1</strain>
        <tissue evidence="1">Whole</tissue>
    </source>
</reference>
<keyword evidence="2" id="KW-1185">Reference proteome</keyword>
<organism evidence="1 2">
    <name type="scientific">Halocaridina rubra</name>
    <name type="common">Hawaiian red shrimp</name>
    <dbReference type="NCBI Taxonomy" id="373956"/>
    <lineage>
        <taxon>Eukaryota</taxon>
        <taxon>Metazoa</taxon>
        <taxon>Ecdysozoa</taxon>
        <taxon>Arthropoda</taxon>
        <taxon>Crustacea</taxon>
        <taxon>Multicrustacea</taxon>
        <taxon>Malacostraca</taxon>
        <taxon>Eumalacostraca</taxon>
        <taxon>Eucarida</taxon>
        <taxon>Decapoda</taxon>
        <taxon>Pleocyemata</taxon>
        <taxon>Caridea</taxon>
        <taxon>Atyoidea</taxon>
        <taxon>Atyidae</taxon>
        <taxon>Halocaridina</taxon>
    </lineage>
</organism>
<dbReference type="EMBL" id="JAXCGZ010000055">
    <property type="protein sequence ID" value="KAK7086889.1"/>
    <property type="molecule type" value="Genomic_DNA"/>
</dbReference>
<comment type="caution">
    <text evidence="1">The sequence shown here is derived from an EMBL/GenBank/DDBJ whole genome shotgun (WGS) entry which is preliminary data.</text>
</comment>
<feature type="non-terminal residue" evidence="1">
    <location>
        <position position="1"/>
    </location>
</feature>
<sequence length="75" mass="8037">DLTPGSRLPEGGQSSVPILAFSSSHEAGKQNILQKLLNGRYGNPALSRHCFTIAVTYRIVHFSLDAINLKGASNT</sequence>
<protein>
    <submittedName>
        <fullName evidence="1">Uncharacterized protein</fullName>
    </submittedName>
</protein>
<accession>A0AAN9AHF0</accession>
<dbReference type="AlphaFoldDB" id="A0AAN9AHF0"/>